<dbReference type="EMBL" id="FN653028">
    <property type="protein sequence ID" value="CBY18675.1"/>
    <property type="molecule type" value="Genomic_DNA"/>
</dbReference>
<keyword evidence="3 5" id="KW-1133">Transmembrane helix</keyword>
<dbReference type="InterPro" id="IPR005828">
    <property type="entry name" value="MFS_sugar_transport-like"/>
</dbReference>
<dbReference type="GO" id="GO:0022857">
    <property type="term" value="F:transmembrane transporter activity"/>
    <property type="evidence" value="ECO:0007669"/>
    <property type="project" value="InterPro"/>
</dbReference>
<reference evidence="7" key="1">
    <citation type="journal article" date="2010" name="Science">
        <title>Plasticity of animal genome architecture unmasked by rapid evolution of a pelagic tunicate.</title>
        <authorList>
            <person name="Denoeud F."/>
            <person name="Henriet S."/>
            <person name="Mungpakdee S."/>
            <person name="Aury J.M."/>
            <person name="Da Silva C."/>
            <person name="Brinkmann H."/>
            <person name="Mikhaleva J."/>
            <person name="Olsen L.C."/>
            <person name="Jubin C."/>
            <person name="Canestro C."/>
            <person name="Bouquet J.M."/>
            <person name="Danks G."/>
            <person name="Poulain J."/>
            <person name="Campsteijn C."/>
            <person name="Adamski M."/>
            <person name="Cross I."/>
            <person name="Yadetie F."/>
            <person name="Muffato M."/>
            <person name="Louis A."/>
            <person name="Butcher S."/>
            <person name="Tsagkogeorga G."/>
            <person name="Konrad A."/>
            <person name="Singh S."/>
            <person name="Jensen M.F."/>
            <person name="Cong E.H."/>
            <person name="Eikeseth-Otteraa H."/>
            <person name="Noel B."/>
            <person name="Anthouard V."/>
            <person name="Porcel B.M."/>
            <person name="Kachouri-Lafond R."/>
            <person name="Nishino A."/>
            <person name="Ugolini M."/>
            <person name="Chourrout P."/>
            <person name="Nishida H."/>
            <person name="Aasland R."/>
            <person name="Huzurbazar S."/>
            <person name="Westhof E."/>
            <person name="Delsuc F."/>
            <person name="Lehrach H."/>
            <person name="Reinhardt R."/>
            <person name="Weissenbach J."/>
            <person name="Roy S.W."/>
            <person name="Artiguenave F."/>
            <person name="Postlethwait J.H."/>
            <person name="Manak J.R."/>
            <person name="Thompson E.M."/>
            <person name="Jaillon O."/>
            <person name="Du Pasquier L."/>
            <person name="Boudinot P."/>
            <person name="Liberles D.A."/>
            <person name="Volff J.N."/>
            <person name="Philippe H."/>
            <person name="Lenhard B."/>
            <person name="Roest Crollius H."/>
            <person name="Wincker P."/>
            <person name="Chourrout D."/>
        </authorList>
    </citation>
    <scope>NUCLEOTIDE SEQUENCE [LARGE SCALE GENOMIC DNA]</scope>
</reference>
<feature type="transmembrane region" description="Helical" evidence="5">
    <location>
        <begin position="32"/>
        <end position="52"/>
    </location>
</feature>
<dbReference type="InterPro" id="IPR036259">
    <property type="entry name" value="MFS_trans_sf"/>
</dbReference>
<dbReference type="PROSITE" id="PS00216">
    <property type="entry name" value="SUGAR_TRANSPORT_1"/>
    <property type="match status" value="1"/>
</dbReference>
<name>E4X7K3_OIKDI</name>
<dbReference type="Proteomes" id="UP000001307">
    <property type="component" value="Unassembled WGS sequence"/>
</dbReference>
<evidence type="ECO:0000256" key="4">
    <source>
        <dbReference type="ARBA" id="ARBA00023136"/>
    </source>
</evidence>
<feature type="transmembrane region" description="Helical" evidence="5">
    <location>
        <begin position="179"/>
        <end position="199"/>
    </location>
</feature>
<dbReference type="SUPFAM" id="SSF103473">
    <property type="entry name" value="MFS general substrate transporter"/>
    <property type="match status" value="1"/>
</dbReference>
<dbReference type="GO" id="GO:0016020">
    <property type="term" value="C:membrane"/>
    <property type="evidence" value="ECO:0007669"/>
    <property type="project" value="UniProtKB-SubCell"/>
</dbReference>
<dbReference type="Gene3D" id="1.20.1250.20">
    <property type="entry name" value="MFS general substrate transporter like domains"/>
    <property type="match status" value="1"/>
</dbReference>
<keyword evidence="2 5" id="KW-0812">Transmembrane</keyword>
<dbReference type="OrthoDB" id="2261376at2759"/>
<dbReference type="PANTHER" id="PTHR24064">
    <property type="entry name" value="SOLUTE CARRIER FAMILY 22 MEMBER"/>
    <property type="match status" value="1"/>
</dbReference>
<evidence type="ECO:0000256" key="2">
    <source>
        <dbReference type="ARBA" id="ARBA00022692"/>
    </source>
</evidence>
<accession>E4X7K3</accession>
<evidence type="ECO:0000256" key="3">
    <source>
        <dbReference type="ARBA" id="ARBA00022989"/>
    </source>
</evidence>
<proteinExistence type="predicted"/>
<dbReference type="PROSITE" id="PS50850">
    <property type="entry name" value="MFS"/>
    <property type="match status" value="1"/>
</dbReference>
<sequence>MEKTPFIFNKEKRGIDYLWERLPHISLYQMRITGMASYAGILGGFMSIYPVFAQYTPPYRCETIFDNNEEFSWLTWEQVNTLSTDTPFCSGYKDSELSSGCGHCVFDPISIDSCDHREDFSTLKDCLGEPAQEISNWTTCNEEFNFDRSLRNRTNLVFDKGETWETAVTQFKLICGDEWFDSLSTALGLLSLMLGAYIAGIYTDRFGRKHAIMVWNTITAVCLTIHAFMPNQYGFLAMRVLGNGFGHVSYLAQKAYSMEMLGPKRRAISGALASAYFSIGYMSSSAVAYFLPDWRGFTLAYAGIAYATLLTYPFYPESPLFLYSRGRKDEARKIFKEMGRKTDTEIDDQLLEKVEADILKKNDGENEETKAEQYTILDLLRHKDLALVSLNVGFAFLVNTLVYYGLSFNVASFAGSIYVNNTINGAVELLSYILVAFSLDKFGRRWINGGFMIFGGIACLVCMALDEAAQKSDDPSSLLEAQRWMAFAGKFFISGSFSAIYVHAAELFPTPLRSTGIGFGSMCGRVGGFFSPFIIQIKKGYIIYLIFGAFGLIGGALVFLLPETTCLPEKDNGQNKFETDL</sequence>
<comment type="subcellular location">
    <subcellularLocation>
        <location evidence="1">Membrane</location>
        <topology evidence="1">Multi-pass membrane protein</topology>
    </subcellularLocation>
</comment>
<feature type="transmembrane region" description="Helical" evidence="5">
    <location>
        <begin position="211"/>
        <end position="229"/>
    </location>
</feature>
<dbReference type="AlphaFoldDB" id="E4X7K3"/>
<evidence type="ECO:0000313" key="7">
    <source>
        <dbReference type="EMBL" id="CBY18675.1"/>
    </source>
</evidence>
<keyword evidence="4 5" id="KW-0472">Membrane</keyword>
<feature type="transmembrane region" description="Helical" evidence="5">
    <location>
        <begin position="273"/>
        <end position="291"/>
    </location>
</feature>
<feature type="transmembrane region" description="Helical" evidence="5">
    <location>
        <begin position="446"/>
        <end position="465"/>
    </location>
</feature>
<keyword evidence="8" id="KW-1185">Reference proteome</keyword>
<feature type="transmembrane region" description="Helical" evidence="5">
    <location>
        <begin position="485"/>
        <end position="504"/>
    </location>
</feature>
<organism evidence="7">
    <name type="scientific">Oikopleura dioica</name>
    <name type="common">Tunicate</name>
    <dbReference type="NCBI Taxonomy" id="34765"/>
    <lineage>
        <taxon>Eukaryota</taxon>
        <taxon>Metazoa</taxon>
        <taxon>Chordata</taxon>
        <taxon>Tunicata</taxon>
        <taxon>Appendicularia</taxon>
        <taxon>Copelata</taxon>
        <taxon>Oikopleuridae</taxon>
        <taxon>Oikopleura</taxon>
    </lineage>
</organism>
<evidence type="ECO:0000259" key="6">
    <source>
        <dbReference type="PROSITE" id="PS50850"/>
    </source>
</evidence>
<dbReference type="InterPro" id="IPR020846">
    <property type="entry name" value="MFS_dom"/>
</dbReference>
<evidence type="ECO:0000256" key="1">
    <source>
        <dbReference type="ARBA" id="ARBA00004141"/>
    </source>
</evidence>
<evidence type="ECO:0000313" key="8">
    <source>
        <dbReference type="Proteomes" id="UP000001307"/>
    </source>
</evidence>
<evidence type="ECO:0000256" key="5">
    <source>
        <dbReference type="SAM" id="Phobius"/>
    </source>
</evidence>
<feature type="domain" description="Major facilitator superfamily (MFS) profile" evidence="6">
    <location>
        <begin position="133"/>
        <end position="566"/>
    </location>
</feature>
<gene>
    <name evidence="7" type="ORF">GSOID_T00003539001</name>
</gene>
<feature type="transmembrane region" description="Helical" evidence="5">
    <location>
        <begin position="297"/>
        <end position="315"/>
    </location>
</feature>
<dbReference type="Pfam" id="PF00083">
    <property type="entry name" value="Sugar_tr"/>
    <property type="match status" value="1"/>
</dbReference>
<feature type="transmembrane region" description="Helical" evidence="5">
    <location>
        <begin position="385"/>
        <end position="406"/>
    </location>
</feature>
<dbReference type="InterPro" id="IPR005829">
    <property type="entry name" value="Sugar_transporter_CS"/>
</dbReference>
<feature type="transmembrane region" description="Helical" evidence="5">
    <location>
        <begin position="418"/>
        <end position="439"/>
    </location>
</feature>
<feature type="transmembrane region" description="Helical" evidence="5">
    <location>
        <begin position="541"/>
        <end position="561"/>
    </location>
</feature>
<protein>
    <recommendedName>
        <fullName evidence="6">Major facilitator superfamily (MFS) profile domain-containing protein</fullName>
    </recommendedName>
</protein>
<dbReference type="InParanoid" id="E4X7K3"/>
<dbReference type="CDD" id="cd17317">
    <property type="entry name" value="MFS_SLC22"/>
    <property type="match status" value="1"/>
</dbReference>